<organism evidence="11 12">
    <name type="scientific">Bos indicus x Bos taurus</name>
    <name type="common">Hybrid cattle</name>
    <dbReference type="NCBI Taxonomy" id="30522"/>
    <lineage>
        <taxon>Eukaryota</taxon>
        <taxon>Metazoa</taxon>
        <taxon>Chordata</taxon>
        <taxon>Craniata</taxon>
        <taxon>Vertebrata</taxon>
        <taxon>Euteleostomi</taxon>
        <taxon>Mammalia</taxon>
        <taxon>Eutheria</taxon>
        <taxon>Laurasiatheria</taxon>
        <taxon>Artiodactyla</taxon>
        <taxon>Ruminantia</taxon>
        <taxon>Pecora</taxon>
        <taxon>Bovidae</taxon>
        <taxon>Bovinae</taxon>
        <taxon>Bos</taxon>
    </lineage>
</organism>
<evidence type="ECO:0000313" key="12">
    <source>
        <dbReference type="Proteomes" id="UP000429181"/>
    </source>
</evidence>
<dbReference type="CDD" id="cd01115">
    <property type="entry name" value="SLC13_permease"/>
    <property type="match status" value="1"/>
</dbReference>
<feature type="transmembrane region" description="Helical" evidence="10">
    <location>
        <begin position="509"/>
        <end position="528"/>
    </location>
</feature>
<evidence type="ECO:0000256" key="1">
    <source>
        <dbReference type="ARBA" id="ARBA00004141"/>
    </source>
</evidence>
<dbReference type="GO" id="GO:0015729">
    <property type="term" value="P:oxaloacetate transport"/>
    <property type="evidence" value="ECO:0007669"/>
    <property type="project" value="Ensembl"/>
</dbReference>
<dbReference type="GO" id="GO:0071285">
    <property type="term" value="P:cellular response to lithium ion"/>
    <property type="evidence" value="ECO:0007669"/>
    <property type="project" value="Ensembl"/>
</dbReference>
<protein>
    <submittedName>
        <fullName evidence="11">Solute carrier family 13 member 5</fullName>
    </submittedName>
</protein>
<dbReference type="GO" id="GO:0015741">
    <property type="term" value="P:fumarate transport"/>
    <property type="evidence" value="ECO:0007669"/>
    <property type="project" value="Ensembl"/>
</dbReference>
<feature type="region of interest" description="Disordered" evidence="9">
    <location>
        <begin position="1"/>
        <end position="98"/>
    </location>
</feature>
<dbReference type="GeneTree" id="ENSGT01030000234550"/>
<evidence type="ECO:0000256" key="3">
    <source>
        <dbReference type="ARBA" id="ARBA00022448"/>
    </source>
</evidence>
<accession>A0A4W2FIQ1</accession>
<evidence type="ECO:0000256" key="2">
    <source>
        <dbReference type="ARBA" id="ARBA00006772"/>
    </source>
</evidence>
<dbReference type="PANTHER" id="PTHR10283">
    <property type="entry name" value="SOLUTE CARRIER FAMILY 13 MEMBER"/>
    <property type="match status" value="1"/>
</dbReference>
<keyword evidence="7 10" id="KW-0472">Membrane</keyword>
<sequence length="763" mass="83333">MTVAAQAGSVGFPRTQRQLASDPLRGYSAKPLEQRRTVASPPARSLESAGDVLGGRGCGRGGRVLCPERRVPGREAERDRDGVGGVGGRRGEEAPGADRAGCSVGHCRCGRPLRDRRVRSRSNQGDALWPACLRHCRKGLESQDVPGTRPLLERRPVALETAGPAREAELGAGLSHRPCGDGPAPGAELLPPGSRSAMASALSYVSKFKSFVILFLTPILLLPLIILMPAKFVRCAYIIIIMAVYWCTEVIPLAVTALLPALLFPLFKILDFKQVSIQYMKDTNMLFLGGLIVAVAVEHWKLHKRIALRTLLWVGTKPAQLMLGFMCATAFLSMWISNTATTAMMVPIVEAVLQQMEATSAATEASLGTLELAEKGKAGELPGNQATLEGPSMKQQEVNRKNACKAMTLCICYSASIGGTATLTGTGPNVVLLGQMQELFPDSKDIVNFASWFGFAFPNMLIMLLLSWLWLRFMYMRFDLSWGCSLEKKSEEKSAHEVLWAEYRKLGPLSFAEINVLLCFFLLVGLWFTRDPGFMPGWVSIAWTEGKTKYASDATVAIFVAILLFIMPSQKPKFNFCSQTEEERKTPFYPPPLLNWKVAQEKVPWGIVLLLGGGFAVANGCEASGLSEWMGKQMEPLHTVSPTAITLIMSSLIAVLTECTSNVATTTLFLPIFASMSRSIGLNPLYIMIPCTLSSSFAFMLPVATPPNAIVFSYGHLKVSDMMKTGLIMNVIGITCVFLAINTWGRVIFDLDQFPDWANVTTH</sequence>
<feature type="transmembrane region" description="Helical" evidence="10">
    <location>
        <begin position="685"/>
        <end position="705"/>
    </location>
</feature>
<feature type="transmembrane region" description="Helical" evidence="10">
    <location>
        <begin position="548"/>
        <end position="566"/>
    </location>
</feature>
<feature type="compositionally biased region" description="Gly residues" evidence="9">
    <location>
        <begin position="52"/>
        <end position="62"/>
    </location>
</feature>
<gene>
    <name evidence="11" type="primary">SLC13A5</name>
</gene>
<evidence type="ECO:0000256" key="4">
    <source>
        <dbReference type="ARBA" id="ARBA00022692"/>
    </source>
</evidence>
<evidence type="ECO:0000256" key="10">
    <source>
        <dbReference type="SAM" id="Phobius"/>
    </source>
</evidence>
<feature type="transmembrane region" description="Helical" evidence="10">
    <location>
        <begin position="725"/>
        <end position="744"/>
    </location>
</feature>
<dbReference type="GO" id="GO:0015742">
    <property type="term" value="P:alpha-ketoglutarate transport"/>
    <property type="evidence" value="ECO:0007669"/>
    <property type="project" value="Ensembl"/>
</dbReference>
<keyword evidence="5 10" id="KW-1133">Transmembrane helix</keyword>
<evidence type="ECO:0000256" key="7">
    <source>
        <dbReference type="ARBA" id="ARBA00023136"/>
    </source>
</evidence>
<comment type="subcellular location">
    <subcellularLocation>
        <location evidence="1">Membrane</location>
        <topology evidence="1">Multi-pass membrane protein</topology>
    </subcellularLocation>
</comment>
<feature type="transmembrane region" description="Helical" evidence="10">
    <location>
        <begin position="321"/>
        <end position="337"/>
    </location>
</feature>
<dbReference type="GO" id="GO:0005886">
    <property type="term" value="C:plasma membrane"/>
    <property type="evidence" value="ECO:0007669"/>
    <property type="project" value="Ensembl"/>
</dbReference>
<evidence type="ECO:0000313" key="11">
    <source>
        <dbReference type="Ensembl" id="ENSBIXP00005004933.1"/>
    </source>
</evidence>
<dbReference type="InterPro" id="IPR001898">
    <property type="entry name" value="SLC13A/DASS"/>
</dbReference>
<keyword evidence="4 10" id="KW-0812">Transmembrane</keyword>
<evidence type="ECO:0000256" key="6">
    <source>
        <dbReference type="ARBA" id="ARBA00023053"/>
    </source>
</evidence>
<dbReference type="Ensembl" id="ENSBIXT00005007374.1">
    <property type="protein sequence ID" value="ENSBIXP00005004933.1"/>
    <property type="gene ID" value="ENSBIXG00005000621.1"/>
</dbReference>
<dbReference type="GO" id="GO:0017153">
    <property type="term" value="F:sodium:dicarboxylate symporter activity"/>
    <property type="evidence" value="ECO:0007669"/>
    <property type="project" value="TreeGrafter"/>
</dbReference>
<proteinExistence type="inferred from homology"/>
<dbReference type="GO" id="GO:0005829">
    <property type="term" value="C:cytosol"/>
    <property type="evidence" value="ECO:0007669"/>
    <property type="project" value="Ensembl"/>
</dbReference>
<feature type="transmembrane region" description="Helical" evidence="10">
    <location>
        <begin position="645"/>
        <end position="673"/>
    </location>
</feature>
<reference evidence="11 12" key="1">
    <citation type="submission" date="2018-11" db="EMBL/GenBank/DDBJ databases">
        <title>Haplotype-resolved cattle genomes.</title>
        <authorList>
            <person name="Low W.Y."/>
            <person name="Tearle R."/>
            <person name="Bickhart D.M."/>
            <person name="Rosen B.D."/>
            <person name="Koren S."/>
            <person name="Rhie A."/>
            <person name="Hiendleder S."/>
            <person name="Phillippy A.M."/>
            <person name="Smith T.P.L."/>
            <person name="Williams J.L."/>
        </authorList>
    </citation>
    <scope>NUCLEOTIDE SEQUENCE [LARGE SCALE GENOMIC DNA]</scope>
</reference>
<dbReference type="GO" id="GO:0015137">
    <property type="term" value="F:citrate transmembrane transporter activity"/>
    <property type="evidence" value="ECO:0007669"/>
    <property type="project" value="Ensembl"/>
</dbReference>
<reference evidence="11" key="2">
    <citation type="submission" date="2025-08" db="UniProtKB">
        <authorList>
            <consortium name="Ensembl"/>
        </authorList>
    </citation>
    <scope>IDENTIFICATION</scope>
</reference>
<dbReference type="Pfam" id="PF00939">
    <property type="entry name" value="Na_sulph_symp"/>
    <property type="match status" value="1"/>
</dbReference>
<dbReference type="Proteomes" id="UP000429181">
    <property type="component" value="Chromosome 19"/>
</dbReference>
<feature type="transmembrane region" description="Helical" evidence="10">
    <location>
        <begin position="235"/>
        <end position="263"/>
    </location>
</feature>
<dbReference type="PROSITE" id="PS01271">
    <property type="entry name" value="NA_SULFATE"/>
    <property type="match status" value="1"/>
</dbReference>
<keyword evidence="6" id="KW-0915">Sodium</keyword>
<comment type="similarity">
    <text evidence="2">Belongs to the SLC13A/DASS transporter (TC 2.A.47) family. NADC subfamily.</text>
</comment>
<keyword evidence="3" id="KW-0813">Transport</keyword>
<feature type="transmembrane region" description="Helical" evidence="10">
    <location>
        <begin position="208"/>
        <end position="228"/>
    </location>
</feature>
<keyword evidence="8" id="KW-0406">Ion transport</keyword>
<feature type="transmembrane region" description="Helical" evidence="10">
    <location>
        <begin position="449"/>
        <end position="471"/>
    </location>
</feature>
<dbReference type="GO" id="GO:0005654">
    <property type="term" value="C:nucleoplasm"/>
    <property type="evidence" value="ECO:0007669"/>
    <property type="project" value="Ensembl"/>
</dbReference>
<evidence type="ECO:0000256" key="9">
    <source>
        <dbReference type="SAM" id="MobiDB-lite"/>
    </source>
</evidence>
<feature type="transmembrane region" description="Helical" evidence="10">
    <location>
        <begin position="283"/>
        <end position="300"/>
    </location>
</feature>
<dbReference type="AlphaFoldDB" id="A0A4W2FIQ1"/>
<dbReference type="InterPro" id="IPR031312">
    <property type="entry name" value="Na/sul_symport_CS"/>
</dbReference>
<keyword evidence="8" id="KW-0739">Sodium transport</keyword>
<dbReference type="GO" id="GO:0015141">
    <property type="term" value="F:succinate transmembrane transporter activity"/>
    <property type="evidence" value="ECO:0007669"/>
    <property type="project" value="Ensembl"/>
</dbReference>
<name>A0A4W2FIQ1_BOBOX</name>
<dbReference type="PANTHER" id="PTHR10283:SF109">
    <property type="entry name" value="NA(+)_CITRATE COTRANSPORTER"/>
    <property type="match status" value="1"/>
</dbReference>
<feature type="compositionally biased region" description="Basic and acidic residues" evidence="9">
    <location>
        <begin position="66"/>
        <end position="82"/>
    </location>
</feature>
<evidence type="ECO:0000256" key="5">
    <source>
        <dbReference type="ARBA" id="ARBA00022989"/>
    </source>
</evidence>
<evidence type="ECO:0000256" key="8">
    <source>
        <dbReference type="ARBA" id="ARBA00023201"/>
    </source>
</evidence>